<comment type="caution">
    <text evidence="3">The sequence shown here is derived from an EMBL/GenBank/DDBJ whole genome shotgun (WGS) entry which is preliminary data.</text>
</comment>
<keyword evidence="2" id="KW-0732">Signal</keyword>
<evidence type="ECO:0000256" key="1">
    <source>
        <dbReference type="SAM" id="MobiDB-lite"/>
    </source>
</evidence>
<feature type="compositionally biased region" description="Polar residues" evidence="1">
    <location>
        <begin position="24"/>
        <end position="35"/>
    </location>
</feature>
<feature type="chain" id="PRO_5032997629" evidence="2">
    <location>
        <begin position="23"/>
        <end position="221"/>
    </location>
</feature>
<evidence type="ECO:0000313" key="4">
    <source>
        <dbReference type="Proteomes" id="UP000606786"/>
    </source>
</evidence>
<organism evidence="3 4">
    <name type="scientific">Ceratitis capitata</name>
    <name type="common">Mediterranean fruit fly</name>
    <name type="synonym">Tephritis capitata</name>
    <dbReference type="NCBI Taxonomy" id="7213"/>
    <lineage>
        <taxon>Eukaryota</taxon>
        <taxon>Metazoa</taxon>
        <taxon>Ecdysozoa</taxon>
        <taxon>Arthropoda</taxon>
        <taxon>Hexapoda</taxon>
        <taxon>Insecta</taxon>
        <taxon>Pterygota</taxon>
        <taxon>Neoptera</taxon>
        <taxon>Endopterygota</taxon>
        <taxon>Diptera</taxon>
        <taxon>Brachycera</taxon>
        <taxon>Muscomorpha</taxon>
        <taxon>Tephritoidea</taxon>
        <taxon>Tephritidae</taxon>
        <taxon>Ceratitis</taxon>
        <taxon>Ceratitis</taxon>
    </lineage>
</organism>
<dbReference type="OrthoDB" id="8065722at2759"/>
<evidence type="ECO:0000313" key="3">
    <source>
        <dbReference type="EMBL" id="CAD7003652.1"/>
    </source>
</evidence>
<keyword evidence="4" id="KW-1185">Reference proteome</keyword>
<feature type="compositionally biased region" description="Basic and acidic residues" evidence="1">
    <location>
        <begin position="57"/>
        <end position="71"/>
    </location>
</feature>
<name>A0A811UWP2_CERCA</name>
<proteinExistence type="predicted"/>
<feature type="signal peptide" evidence="2">
    <location>
        <begin position="1"/>
        <end position="22"/>
    </location>
</feature>
<gene>
    <name evidence="3" type="ORF">CCAP1982_LOCUS12090</name>
</gene>
<accession>A0A811UWP2</accession>
<protein>
    <submittedName>
        <fullName evidence="3">(Mediterranean fruit fly) hypothetical protein</fullName>
    </submittedName>
</protein>
<sequence length="221" mass="23797">MRGSLAICYLLLIGILNGVITASTSDSKPTASSVEPTAAATLVEPTSLTSTSTPAETAKDKRQVGAKDEAVYANHRADTTDADDPENPQETIYGPKPTQFLIRPIAPHEHQQHEDHQPPQLRNYPATIRPHSTQLLEQSQEGKKTHPFRFGGRDSFIDCNASCSSLCNNNKSALSKCKFVLSNVVVGGGGGGGQTQLTCWQIRKTGKVITLLETKIFLPTG</sequence>
<reference evidence="3" key="1">
    <citation type="submission" date="2020-11" db="EMBL/GenBank/DDBJ databases">
        <authorList>
            <person name="Whitehead M."/>
        </authorList>
    </citation>
    <scope>NUCLEOTIDE SEQUENCE</scope>
    <source>
        <strain evidence="3">EGII</strain>
    </source>
</reference>
<dbReference type="AlphaFoldDB" id="A0A811UWP2"/>
<dbReference type="EMBL" id="CAJHJT010000034">
    <property type="protein sequence ID" value="CAD7003652.1"/>
    <property type="molecule type" value="Genomic_DNA"/>
</dbReference>
<dbReference type="Proteomes" id="UP000606786">
    <property type="component" value="Unassembled WGS sequence"/>
</dbReference>
<feature type="region of interest" description="Disordered" evidence="1">
    <location>
        <begin position="76"/>
        <end position="95"/>
    </location>
</feature>
<feature type="compositionally biased region" description="Polar residues" evidence="1">
    <location>
        <begin position="44"/>
        <end position="55"/>
    </location>
</feature>
<feature type="region of interest" description="Disordered" evidence="1">
    <location>
        <begin position="24"/>
        <end position="71"/>
    </location>
</feature>
<evidence type="ECO:0000256" key="2">
    <source>
        <dbReference type="SAM" id="SignalP"/>
    </source>
</evidence>